<dbReference type="GeneID" id="55972448"/>
<gene>
    <name evidence="9" type="ORF">GMORB2_6223</name>
</gene>
<feature type="compositionally biased region" description="Low complexity" evidence="6">
    <location>
        <begin position="38"/>
        <end position="48"/>
    </location>
</feature>
<evidence type="ECO:0000256" key="1">
    <source>
        <dbReference type="ARBA" id="ARBA00004651"/>
    </source>
</evidence>
<evidence type="ECO:0000256" key="2">
    <source>
        <dbReference type="ARBA" id="ARBA00022475"/>
    </source>
</evidence>
<name>A0A9P4YVY0_9HYPO</name>
<evidence type="ECO:0000259" key="8">
    <source>
        <dbReference type="Pfam" id="PF02656"/>
    </source>
</evidence>
<feature type="compositionally biased region" description="Low complexity" evidence="6">
    <location>
        <begin position="149"/>
        <end position="158"/>
    </location>
</feature>
<dbReference type="AlphaFoldDB" id="A0A9P4YVY0"/>
<dbReference type="InterPro" id="IPR052053">
    <property type="entry name" value="IM_YidH-like"/>
</dbReference>
<feature type="compositionally biased region" description="Polar residues" evidence="6">
    <location>
        <begin position="85"/>
        <end position="101"/>
    </location>
</feature>
<dbReference type="EMBL" id="JAANYQ010000006">
    <property type="protein sequence ID" value="KAF4123522.1"/>
    <property type="molecule type" value="Genomic_DNA"/>
</dbReference>
<proteinExistence type="predicted"/>
<accession>A0A9P4YVY0</accession>
<feature type="compositionally biased region" description="Low complexity" evidence="6">
    <location>
        <begin position="17"/>
        <end position="26"/>
    </location>
</feature>
<dbReference type="PANTHER" id="PTHR34187:SF2">
    <property type="entry name" value="DUF202 DOMAIN-CONTAINING PROTEIN"/>
    <property type="match status" value="1"/>
</dbReference>
<dbReference type="RefSeq" id="XP_035322174.1">
    <property type="nucleotide sequence ID" value="XM_035468193.1"/>
</dbReference>
<protein>
    <recommendedName>
        <fullName evidence="8">DUF202 domain-containing protein</fullName>
    </recommendedName>
</protein>
<dbReference type="OrthoDB" id="199599at2759"/>
<dbReference type="GO" id="GO:0005886">
    <property type="term" value="C:plasma membrane"/>
    <property type="evidence" value="ECO:0007669"/>
    <property type="project" value="UniProtKB-SubCell"/>
</dbReference>
<evidence type="ECO:0000256" key="3">
    <source>
        <dbReference type="ARBA" id="ARBA00022692"/>
    </source>
</evidence>
<dbReference type="PANTHER" id="PTHR34187">
    <property type="entry name" value="FGR18P"/>
    <property type="match status" value="1"/>
</dbReference>
<keyword evidence="4 7" id="KW-1133">Transmembrane helix</keyword>
<feature type="transmembrane region" description="Helical" evidence="7">
    <location>
        <begin position="237"/>
        <end position="255"/>
    </location>
</feature>
<reference evidence="9" key="1">
    <citation type="submission" date="2020-03" db="EMBL/GenBank/DDBJ databases">
        <title>Site-based positive gene gene selection in Geosmithia morbida across the United States reveals a broad range of putative effectors and factors for local host and environmental adapation.</title>
        <authorList>
            <person name="Onufrak A."/>
            <person name="Murdoch R.W."/>
            <person name="Gazis R."/>
            <person name="Huff M."/>
            <person name="Staton M."/>
            <person name="Klingeman W."/>
            <person name="Hadziabdic D."/>
        </authorList>
    </citation>
    <scope>NUCLEOTIDE SEQUENCE</scope>
    <source>
        <strain evidence="9">1262</strain>
    </source>
</reference>
<dbReference type="Pfam" id="PF02656">
    <property type="entry name" value="DUF202"/>
    <property type="match status" value="1"/>
</dbReference>
<evidence type="ECO:0000313" key="10">
    <source>
        <dbReference type="Proteomes" id="UP000749293"/>
    </source>
</evidence>
<keyword evidence="2" id="KW-1003">Cell membrane</keyword>
<comment type="subcellular location">
    <subcellularLocation>
        <location evidence="1">Cell membrane</location>
        <topology evidence="1">Multi-pass membrane protein</topology>
    </subcellularLocation>
</comment>
<feature type="compositionally biased region" description="Acidic residues" evidence="6">
    <location>
        <begin position="132"/>
        <end position="148"/>
    </location>
</feature>
<evidence type="ECO:0000256" key="5">
    <source>
        <dbReference type="ARBA" id="ARBA00023136"/>
    </source>
</evidence>
<organism evidence="9 10">
    <name type="scientific">Geosmithia morbida</name>
    <dbReference type="NCBI Taxonomy" id="1094350"/>
    <lineage>
        <taxon>Eukaryota</taxon>
        <taxon>Fungi</taxon>
        <taxon>Dikarya</taxon>
        <taxon>Ascomycota</taxon>
        <taxon>Pezizomycotina</taxon>
        <taxon>Sordariomycetes</taxon>
        <taxon>Hypocreomycetidae</taxon>
        <taxon>Hypocreales</taxon>
        <taxon>Bionectriaceae</taxon>
        <taxon>Geosmithia</taxon>
    </lineage>
</organism>
<keyword evidence="5 7" id="KW-0472">Membrane</keyword>
<evidence type="ECO:0000256" key="7">
    <source>
        <dbReference type="SAM" id="Phobius"/>
    </source>
</evidence>
<feature type="region of interest" description="Disordered" evidence="6">
    <location>
        <begin position="1"/>
        <end position="48"/>
    </location>
</feature>
<feature type="transmembrane region" description="Helical" evidence="7">
    <location>
        <begin position="196"/>
        <end position="217"/>
    </location>
</feature>
<feature type="region of interest" description="Disordered" evidence="6">
    <location>
        <begin position="85"/>
        <end position="163"/>
    </location>
</feature>
<sequence>MANTDPSKNARQRADDMAAATATPDTNGNFNPRNTVTAASGSSSNNAGLRRTLTSLSFYEDARSHAEADETTAVLSPLFGGSLRNYRTTTGSAPPQHSSTLPIPRRGSPGATRTSYPQSLPSLRVRRKPRDDDDGGDDGDEDEPDEDGQQQQQQSGQTDGEKKATWWTRVISPLQSIELENHGSVARDHLALERTFLAWLRTSLAFASIGIAVTQLFRLNTSVSDPVMQNTLRKFGRPLGATFLAISIVILLLGYRRFRLSQRWIIQGKFPASRGTVIALVLITLAIMLVSLIVVVAIHPGGV</sequence>
<feature type="domain" description="DUF202" evidence="8">
    <location>
        <begin position="187"/>
        <end position="263"/>
    </location>
</feature>
<feature type="compositionally biased region" description="Polar residues" evidence="6">
    <location>
        <begin position="27"/>
        <end position="37"/>
    </location>
</feature>
<comment type="caution">
    <text evidence="9">The sequence shown here is derived from an EMBL/GenBank/DDBJ whole genome shotgun (WGS) entry which is preliminary data.</text>
</comment>
<evidence type="ECO:0000256" key="6">
    <source>
        <dbReference type="SAM" id="MobiDB-lite"/>
    </source>
</evidence>
<evidence type="ECO:0000313" key="9">
    <source>
        <dbReference type="EMBL" id="KAF4123522.1"/>
    </source>
</evidence>
<keyword evidence="10" id="KW-1185">Reference proteome</keyword>
<dbReference type="InterPro" id="IPR003807">
    <property type="entry name" value="DUF202"/>
</dbReference>
<evidence type="ECO:0000256" key="4">
    <source>
        <dbReference type="ARBA" id="ARBA00022989"/>
    </source>
</evidence>
<feature type="transmembrane region" description="Helical" evidence="7">
    <location>
        <begin position="276"/>
        <end position="298"/>
    </location>
</feature>
<dbReference type="Proteomes" id="UP000749293">
    <property type="component" value="Unassembled WGS sequence"/>
</dbReference>
<keyword evidence="3 7" id="KW-0812">Transmembrane</keyword>
<feature type="compositionally biased region" description="Polar residues" evidence="6">
    <location>
        <begin position="111"/>
        <end position="121"/>
    </location>
</feature>